<proteinExistence type="predicted"/>
<keyword evidence="3" id="KW-1185">Reference proteome</keyword>
<reference evidence="2" key="1">
    <citation type="submission" date="2023-04" db="EMBL/GenBank/DDBJ databases">
        <title>Phytophthora fragariaefolia NBRC 109709.</title>
        <authorList>
            <person name="Ichikawa N."/>
            <person name="Sato H."/>
            <person name="Tonouchi N."/>
        </authorList>
    </citation>
    <scope>NUCLEOTIDE SEQUENCE</scope>
    <source>
        <strain evidence="2">NBRC 109709</strain>
    </source>
</reference>
<accession>A0A9W7CPN9</accession>
<sequence>MVLRPSAIGKSAPPGDLAEIADADTPVSANWTVKEAGGITPPTSDDYGTWTEAGARERKSWSGCKVGKEDGQSDVDHT</sequence>
<name>A0A9W7CPN9_9STRA</name>
<evidence type="ECO:0000313" key="2">
    <source>
        <dbReference type="EMBL" id="GMF36353.1"/>
    </source>
</evidence>
<comment type="caution">
    <text evidence="2">The sequence shown here is derived from an EMBL/GenBank/DDBJ whole genome shotgun (WGS) entry which is preliminary data.</text>
</comment>
<protein>
    <submittedName>
        <fullName evidence="2">Unnamed protein product</fullName>
    </submittedName>
</protein>
<dbReference type="Proteomes" id="UP001165121">
    <property type="component" value="Unassembled WGS sequence"/>
</dbReference>
<dbReference type="EMBL" id="BSXT01000936">
    <property type="protein sequence ID" value="GMF36353.1"/>
    <property type="molecule type" value="Genomic_DNA"/>
</dbReference>
<organism evidence="2 3">
    <name type="scientific">Phytophthora fragariaefolia</name>
    <dbReference type="NCBI Taxonomy" id="1490495"/>
    <lineage>
        <taxon>Eukaryota</taxon>
        <taxon>Sar</taxon>
        <taxon>Stramenopiles</taxon>
        <taxon>Oomycota</taxon>
        <taxon>Peronosporomycetes</taxon>
        <taxon>Peronosporales</taxon>
        <taxon>Peronosporaceae</taxon>
        <taxon>Phytophthora</taxon>
    </lineage>
</organism>
<dbReference type="AlphaFoldDB" id="A0A9W7CPN9"/>
<feature type="region of interest" description="Disordered" evidence="1">
    <location>
        <begin position="1"/>
        <end position="20"/>
    </location>
</feature>
<evidence type="ECO:0000256" key="1">
    <source>
        <dbReference type="SAM" id="MobiDB-lite"/>
    </source>
</evidence>
<feature type="region of interest" description="Disordered" evidence="1">
    <location>
        <begin position="57"/>
        <end position="78"/>
    </location>
</feature>
<gene>
    <name evidence="2" type="ORF">Pfra01_000987800</name>
</gene>
<evidence type="ECO:0000313" key="3">
    <source>
        <dbReference type="Proteomes" id="UP001165121"/>
    </source>
</evidence>